<reference evidence="3" key="1">
    <citation type="journal article" date="2019" name="Int. J. Syst. Evol. Microbiol.">
        <title>The Global Catalogue of Microorganisms (GCM) 10K type strain sequencing project: providing services to taxonomists for standard genome sequencing and annotation.</title>
        <authorList>
            <consortium name="The Broad Institute Genomics Platform"/>
            <consortium name="The Broad Institute Genome Sequencing Center for Infectious Disease"/>
            <person name="Wu L."/>
            <person name="Ma J."/>
        </authorList>
    </citation>
    <scope>NUCLEOTIDE SEQUENCE [LARGE SCALE GENOMIC DNA]</scope>
    <source>
        <strain evidence="3">KCTC 52168</strain>
    </source>
</reference>
<organism evidence="2 3">
    <name type="scientific">Piscinibacterium candidicorallinum</name>
    <dbReference type="NCBI Taxonomy" id="1793872"/>
    <lineage>
        <taxon>Bacteria</taxon>
        <taxon>Pseudomonadati</taxon>
        <taxon>Pseudomonadota</taxon>
        <taxon>Betaproteobacteria</taxon>
        <taxon>Burkholderiales</taxon>
        <taxon>Piscinibacterium</taxon>
    </lineage>
</organism>
<dbReference type="EMBL" id="JBHRTI010000003">
    <property type="protein sequence ID" value="MFC3146710.1"/>
    <property type="molecule type" value="Genomic_DNA"/>
</dbReference>
<dbReference type="InterPro" id="IPR011256">
    <property type="entry name" value="Reg_factor_effector_dom_sf"/>
</dbReference>
<feature type="chain" id="PRO_5045730455" evidence="1">
    <location>
        <begin position="25"/>
        <end position="218"/>
    </location>
</feature>
<dbReference type="PANTHER" id="PTHR11220:SF58">
    <property type="entry name" value="SOUL HEME-BINDING FAMILY PROTEIN"/>
    <property type="match status" value="1"/>
</dbReference>
<dbReference type="Pfam" id="PF04832">
    <property type="entry name" value="SOUL"/>
    <property type="match status" value="1"/>
</dbReference>
<dbReference type="PANTHER" id="PTHR11220">
    <property type="entry name" value="HEME-BINDING PROTEIN-RELATED"/>
    <property type="match status" value="1"/>
</dbReference>
<sequence length="218" mass="24259">MFTSRLAVTALVCLTLLAPPAAMAIEEPRHTVIETSGPFQIRQYEPTLMAEVEVSGERSDAINKGFRVLANFIFGNNRVQQKIAMTAPVTQVAEPASTKIAMTAPVTQVPVTPGDGQAAGEQRWRVAFMMPSQYTMDTLPLPNDPRIKIGVMPGERRVAVVFDGFSTQANLGKHREMLEQFVKERGLTPIGPYMVAFYNDPFTLPWNRRNEWWVPVAP</sequence>
<accession>A0ABV7H2L7</accession>
<keyword evidence="1" id="KW-0732">Signal</keyword>
<keyword evidence="3" id="KW-1185">Reference proteome</keyword>
<dbReference type="Proteomes" id="UP001595556">
    <property type="component" value="Unassembled WGS sequence"/>
</dbReference>
<evidence type="ECO:0000313" key="3">
    <source>
        <dbReference type="Proteomes" id="UP001595556"/>
    </source>
</evidence>
<name>A0ABV7H2L7_9BURK</name>
<dbReference type="InterPro" id="IPR006917">
    <property type="entry name" value="SOUL_heme-bd"/>
</dbReference>
<feature type="signal peptide" evidence="1">
    <location>
        <begin position="1"/>
        <end position="24"/>
    </location>
</feature>
<proteinExistence type="predicted"/>
<evidence type="ECO:0000256" key="1">
    <source>
        <dbReference type="SAM" id="SignalP"/>
    </source>
</evidence>
<gene>
    <name evidence="2" type="ORF">ACFOEN_03535</name>
</gene>
<dbReference type="Gene3D" id="3.20.80.10">
    <property type="entry name" value="Regulatory factor, effector binding domain"/>
    <property type="match status" value="2"/>
</dbReference>
<evidence type="ECO:0000313" key="2">
    <source>
        <dbReference type="EMBL" id="MFC3146710.1"/>
    </source>
</evidence>
<comment type="caution">
    <text evidence="2">The sequence shown here is derived from an EMBL/GenBank/DDBJ whole genome shotgun (WGS) entry which is preliminary data.</text>
</comment>
<dbReference type="RefSeq" id="WP_377301145.1">
    <property type="nucleotide sequence ID" value="NZ_CP180191.1"/>
</dbReference>
<protein>
    <submittedName>
        <fullName evidence="2">SOUL family heme-binding protein</fullName>
    </submittedName>
</protein>
<dbReference type="SUPFAM" id="SSF55136">
    <property type="entry name" value="Probable bacterial effector-binding domain"/>
    <property type="match status" value="2"/>
</dbReference>